<evidence type="ECO:0000256" key="1">
    <source>
        <dbReference type="SAM" id="Phobius"/>
    </source>
</evidence>
<dbReference type="EMBL" id="LS483250">
    <property type="protein sequence ID" value="SQD80114.1"/>
    <property type="molecule type" value="Genomic_DNA"/>
</dbReference>
<name>A0A330LT21_9GAMM</name>
<evidence type="ECO:0000313" key="3">
    <source>
        <dbReference type="Proteomes" id="UP000250163"/>
    </source>
</evidence>
<gene>
    <name evidence="2" type="ORF">MORIYA_3662</name>
</gene>
<accession>A0A330LT21</accession>
<evidence type="ECO:0000313" key="2">
    <source>
        <dbReference type="EMBL" id="SQD80114.1"/>
    </source>
</evidence>
<dbReference type="KEGG" id="mya:MORIYA_3662"/>
<keyword evidence="1" id="KW-0472">Membrane</keyword>
<reference evidence="3" key="1">
    <citation type="submission" date="2018-05" db="EMBL/GenBank/DDBJ databases">
        <authorList>
            <person name="Cea G.-C."/>
            <person name="William W."/>
        </authorList>
    </citation>
    <scope>NUCLEOTIDE SEQUENCE [LARGE SCALE GENOMIC DNA]</scope>
    <source>
        <strain evidence="3">DB21MT 5</strain>
    </source>
</reference>
<keyword evidence="3" id="KW-1185">Reference proteome</keyword>
<feature type="transmembrane region" description="Helical" evidence="1">
    <location>
        <begin position="26"/>
        <end position="45"/>
    </location>
</feature>
<organism evidence="2 3">
    <name type="scientific">Moritella yayanosii</name>
    <dbReference type="NCBI Taxonomy" id="69539"/>
    <lineage>
        <taxon>Bacteria</taxon>
        <taxon>Pseudomonadati</taxon>
        <taxon>Pseudomonadota</taxon>
        <taxon>Gammaproteobacteria</taxon>
        <taxon>Alteromonadales</taxon>
        <taxon>Moritellaceae</taxon>
        <taxon>Moritella</taxon>
    </lineage>
</organism>
<dbReference type="Proteomes" id="UP000250163">
    <property type="component" value="Chromosome MORIYA"/>
</dbReference>
<keyword evidence="1" id="KW-1133">Transmembrane helix</keyword>
<keyword evidence="1" id="KW-0812">Transmembrane</keyword>
<dbReference type="AlphaFoldDB" id="A0A330LT21"/>
<protein>
    <submittedName>
        <fullName evidence="2">Uncharacterized protein</fullName>
    </submittedName>
</protein>
<proteinExistence type="predicted"/>
<sequence>MVKNRISDNLCSIYQAWRGSLMIDNWLKRSNPFILFYFILFYFIFKREYTITTT</sequence>